<sequence>MKTFGSIVVILLGMGLSACHSPSSTGIAKTHIYTLKQKCPTLMEMKVGEILLFNAPENPSTGYQWQLAQPVQNFKTEETFLQKDAEDGAVGVGRIKTFKFTAQKPGQDLIELVYVRSWESAKQPEQLWQCRIRIS</sequence>
<dbReference type="AlphaFoldDB" id="A0A1Y3CJ32"/>
<dbReference type="STRING" id="1977882.B9T28_00270"/>
<dbReference type="SUPFAM" id="SSF141066">
    <property type="entry name" value="ICP-like"/>
    <property type="match status" value="1"/>
</dbReference>
<dbReference type="Gene3D" id="2.60.40.2020">
    <property type="match status" value="1"/>
</dbReference>
<feature type="signal peptide" evidence="3">
    <location>
        <begin position="1"/>
        <end position="20"/>
    </location>
</feature>
<dbReference type="InterPro" id="IPR052781">
    <property type="entry name" value="Cys_protease_inhibitor_I42"/>
</dbReference>
<dbReference type="Proteomes" id="UP000242765">
    <property type="component" value="Unassembled WGS sequence"/>
</dbReference>
<protein>
    <submittedName>
        <fullName evidence="5">Peptidase</fullName>
    </submittedName>
</protein>
<dbReference type="InterPro" id="IPR018990">
    <property type="entry name" value="Prot_inh_I42_chagasin"/>
</dbReference>
<keyword evidence="1" id="KW-0646">Protease inhibitor</keyword>
<evidence type="ECO:0000259" key="4">
    <source>
        <dbReference type="Pfam" id="PF09394"/>
    </source>
</evidence>
<dbReference type="PROSITE" id="PS51257">
    <property type="entry name" value="PROKAR_LIPOPROTEIN"/>
    <property type="match status" value="1"/>
</dbReference>
<evidence type="ECO:0000256" key="3">
    <source>
        <dbReference type="SAM" id="SignalP"/>
    </source>
</evidence>
<name>A0A1Y3CJ32_9GAMM</name>
<proteinExistence type="predicted"/>
<dbReference type="PANTHER" id="PTHR36530:SF1">
    <property type="entry name" value="AMOEBIASIN-1"/>
    <property type="match status" value="1"/>
</dbReference>
<keyword evidence="6" id="KW-1185">Reference proteome</keyword>
<accession>A0A1Y3CJ32</accession>
<feature type="chain" id="PRO_5012079165" evidence="3">
    <location>
        <begin position="21"/>
        <end position="135"/>
    </location>
</feature>
<dbReference type="Pfam" id="PF09394">
    <property type="entry name" value="Inhibitor_I42"/>
    <property type="match status" value="1"/>
</dbReference>
<dbReference type="EMBL" id="NEGB01000001">
    <property type="protein sequence ID" value="OTG67119.1"/>
    <property type="molecule type" value="Genomic_DNA"/>
</dbReference>
<gene>
    <name evidence="5" type="ORF">B9T28_00270</name>
</gene>
<dbReference type="RefSeq" id="WP_086201978.1">
    <property type="nucleotide sequence ID" value="NZ_NEGB01000001.1"/>
</dbReference>
<dbReference type="PANTHER" id="PTHR36530">
    <property type="entry name" value="INHIBITOR OF CYSTEINE PEPTIDASE"/>
    <property type="match status" value="1"/>
</dbReference>
<organism evidence="5 6">
    <name type="scientific">Acinetobacter silvestris</name>
    <dbReference type="NCBI Taxonomy" id="1977882"/>
    <lineage>
        <taxon>Bacteria</taxon>
        <taxon>Pseudomonadati</taxon>
        <taxon>Pseudomonadota</taxon>
        <taxon>Gammaproteobacteria</taxon>
        <taxon>Moraxellales</taxon>
        <taxon>Moraxellaceae</taxon>
        <taxon>Acinetobacter</taxon>
    </lineage>
</organism>
<evidence type="ECO:0000313" key="5">
    <source>
        <dbReference type="EMBL" id="OTG67119.1"/>
    </source>
</evidence>
<dbReference type="OrthoDB" id="670336at2"/>
<evidence type="ECO:0000256" key="2">
    <source>
        <dbReference type="ARBA" id="ARBA00022704"/>
    </source>
</evidence>
<keyword evidence="3" id="KW-0732">Signal</keyword>
<dbReference type="GO" id="GO:0004869">
    <property type="term" value="F:cysteine-type endopeptidase inhibitor activity"/>
    <property type="evidence" value="ECO:0007669"/>
    <property type="project" value="UniProtKB-KW"/>
</dbReference>
<dbReference type="InterPro" id="IPR036331">
    <property type="entry name" value="Chagasin-like_sf"/>
</dbReference>
<feature type="domain" description="Proteinase inhibitor I42 chagasin" evidence="4">
    <location>
        <begin position="45"/>
        <end position="130"/>
    </location>
</feature>
<keyword evidence="2" id="KW-0789">Thiol protease inhibitor</keyword>
<evidence type="ECO:0000313" key="6">
    <source>
        <dbReference type="Proteomes" id="UP000242765"/>
    </source>
</evidence>
<evidence type="ECO:0000256" key="1">
    <source>
        <dbReference type="ARBA" id="ARBA00022690"/>
    </source>
</evidence>
<comment type="caution">
    <text evidence="5">The sequence shown here is derived from an EMBL/GenBank/DDBJ whole genome shotgun (WGS) entry which is preliminary data.</text>
</comment>
<reference evidence="5 6" key="1">
    <citation type="submission" date="2017-04" db="EMBL/GenBank/DDBJ databases">
        <title>High diversity of culturable Acinetobacter species in natural soil and water ecosystems.</title>
        <authorList>
            <person name="Nemec A."/>
            <person name="Radolfova-Krizova L."/>
        </authorList>
    </citation>
    <scope>NUCLEOTIDE SEQUENCE [LARGE SCALE GENOMIC DNA]</scope>
    <source>
        <strain evidence="5 6">ANC 4999</strain>
    </source>
</reference>